<dbReference type="SUPFAM" id="SSF140453">
    <property type="entry name" value="EsxAB dimer-like"/>
    <property type="match status" value="1"/>
</dbReference>
<accession>A0A1Z4EWI3</accession>
<feature type="compositionally biased region" description="Gly residues" evidence="1">
    <location>
        <begin position="288"/>
        <end position="297"/>
    </location>
</feature>
<protein>
    <recommendedName>
        <fullName evidence="4">WXG100 family type VII secretion target</fullName>
    </recommendedName>
</protein>
<feature type="region of interest" description="Disordered" evidence="1">
    <location>
        <begin position="165"/>
        <end position="340"/>
    </location>
</feature>
<proteinExistence type="predicted"/>
<dbReference type="KEGG" id="mste:MSTE_02020"/>
<dbReference type="Gene3D" id="1.10.287.1060">
    <property type="entry name" value="ESAT-6-like"/>
    <property type="match status" value="1"/>
</dbReference>
<feature type="compositionally biased region" description="Basic and acidic residues" evidence="1">
    <location>
        <begin position="391"/>
        <end position="403"/>
    </location>
</feature>
<keyword evidence="3" id="KW-1185">Reference proteome</keyword>
<organism evidence="2 3">
    <name type="scientific">[Mycobacterium] stephanolepidis</name>
    <dbReference type="NCBI Taxonomy" id="1520670"/>
    <lineage>
        <taxon>Bacteria</taxon>
        <taxon>Bacillati</taxon>
        <taxon>Actinomycetota</taxon>
        <taxon>Actinomycetes</taxon>
        <taxon>Mycobacteriales</taxon>
        <taxon>Mycobacteriaceae</taxon>
        <taxon>Mycobacteroides</taxon>
    </lineage>
</organism>
<dbReference type="InterPro" id="IPR036689">
    <property type="entry name" value="ESAT-6-like_sf"/>
</dbReference>
<dbReference type="Proteomes" id="UP000217954">
    <property type="component" value="Chromosome"/>
</dbReference>
<feature type="region of interest" description="Disordered" evidence="1">
    <location>
        <begin position="377"/>
        <end position="403"/>
    </location>
</feature>
<name>A0A1Z4EWI3_9MYCO</name>
<reference evidence="2 3" key="2">
    <citation type="journal article" date="2017" name="Int. J. Syst. Evol. Microbiol.">
        <title>Mycobacterium stephanolepidis sp. nov., a rapidly growing species related to Mycobacterium chelonae, isolated from marine teleost fish, Stephanolepis cirrhifer.</title>
        <authorList>
            <person name="Fukano H."/>
            <person name="Wada S."/>
            <person name="Kurata O."/>
            <person name="Katayama K."/>
            <person name="Fujiwara N."/>
            <person name="Hoshino Y."/>
        </authorList>
    </citation>
    <scope>NUCLEOTIDE SEQUENCE [LARGE SCALE GENOMIC DNA]</scope>
    <source>
        <strain evidence="2 3">NJB0901</strain>
    </source>
</reference>
<dbReference type="RefSeq" id="WP_096500852.1">
    <property type="nucleotide sequence ID" value="NZ_AP018165.1"/>
</dbReference>
<reference evidence="3" key="1">
    <citation type="journal article" date="2017" name="Genome Announc.">
        <title>Complete Genome Sequence of Mycobacterium stephanolepidis.</title>
        <authorList>
            <person name="Fukano H."/>
            <person name="Yoshida M."/>
            <person name="Katayama Y."/>
            <person name="Omatsu T."/>
            <person name="Mizutani T."/>
            <person name="Kurata O."/>
            <person name="Wada S."/>
            <person name="Hoshino Y."/>
        </authorList>
    </citation>
    <scope>NUCLEOTIDE SEQUENCE [LARGE SCALE GENOMIC DNA]</scope>
    <source>
        <strain evidence="3">NJB0901</strain>
    </source>
</reference>
<evidence type="ECO:0000256" key="1">
    <source>
        <dbReference type="SAM" id="MobiDB-lite"/>
    </source>
</evidence>
<dbReference type="EMBL" id="AP018165">
    <property type="protein sequence ID" value="BAX97336.1"/>
    <property type="molecule type" value="Genomic_DNA"/>
</dbReference>
<dbReference type="OrthoDB" id="9933834at2"/>
<gene>
    <name evidence="2" type="ORF">MSTE_02020</name>
</gene>
<evidence type="ECO:0008006" key="4">
    <source>
        <dbReference type="Google" id="ProtNLM"/>
    </source>
</evidence>
<evidence type="ECO:0000313" key="2">
    <source>
        <dbReference type="EMBL" id="BAX97336.1"/>
    </source>
</evidence>
<evidence type="ECO:0000313" key="3">
    <source>
        <dbReference type="Proteomes" id="UP000217954"/>
    </source>
</evidence>
<dbReference type="AlphaFoldDB" id="A0A1Z4EWI3"/>
<sequence>MGKHSAQPEDWYSRNHQSIYDISQGFQSGKVGSLAQNVNGTADKLHEIMNALGQNVQKILGNDWRGLAAQTGQEKCTDFFQKTDQGVIEKVRDIGKALPPVGSAMDAAKSSIQPPMSAETYRMGKTMGLSDSDMQKKAAEDQEHARYQMTSSFSQPAVDASGHVEDVADPTQGTAGPSPATASNAGGGSGGGVASKTSGQVGDQLTNLDGAGKTSPAFDRGMGDGQGAGQGQGAGAPGGGSGGGSGSGGSGSGSGASGLGSGLGGRGASALNDGYLTRPSSWMQDPLGKGGNAGGGSSSATGGSLRGGLPAGANPGAGQGSGGVNPTGISNSGVRGAGPMGMMGAGGAGHGKGGKDDEGEHKIPKFLVNMENTERLVGPIKPASPAVIGDWDAHEREDPDFRQ</sequence>
<feature type="compositionally biased region" description="Gly residues" evidence="1">
    <location>
        <begin position="304"/>
        <end position="325"/>
    </location>
</feature>
<feature type="compositionally biased region" description="Low complexity" evidence="1">
    <location>
        <begin position="174"/>
        <end position="184"/>
    </location>
</feature>
<feature type="compositionally biased region" description="Gly residues" evidence="1">
    <location>
        <begin position="223"/>
        <end position="267"/>
    </location>
</feature>